<dbReference type="Proteomes" id="UP000315914">
    <property type="component" value="Unassembled WGS sequence"/>
</dbReference>
<dbReference type="EMBL" id="VITW01000004">
    <property type="protein sequence ID" value="TWB75974.1"/>
    <property type="molecule type" value="Genomic_DNA"/>
</dbReference>
<gene>
    <name evidence="6" type="ORF">FBZ95_104154</name>
</gene>
<dbReference type="InterPro" id="IPR011006">
    <property type="entry name" value="CheY-like_superfamily"/>
</dbReference>
<evidence type="ECO:0000256" key="3">
    <source>
        <dbReference type="ARBA" id="ARBA00023163"/>
    </source>
</evidence>
<reference evidence="6 7" key="1">
    <citation type="submission" date="2019-06" db="EMBL/GenBank/DDBJ databases">
        <title>Genomic Encyclopedia of Type Strains, Phase IV (KMG-V): Genome sequencing to study the core and pangenomes of soil and plant-associated prokaryotes.</title>
        <authorList>
            <person name="Whitman W."/>
        </authorList>
    </citation>
    <scope>NUCLEOTIDE SEQUENCE [LARGE SCALE GENOMIC DNA]</scope>
    <source>
        <strain evidence="6 7">BR 10556</strain>
    </source>
</reference>
<dbReference type="InterPro" id="IPR053867">
    <property type="entry name" value="PhyR_sigma4"/>
</dbReference>
<dbReference type="Gene3D" id="1.10.1740.10">
    <property type="match status" value="1"/>
</dbReference>
<dbReference type="PANTHER" id="PTHR44591:SF3">
    <property type="entry name" value="RESPONSE REGULATORY DOMAIN-CONTAINING PROTEIN"/>
    <property type="match status" value="1"/>
</dbReference>
<protein>
    <submittedName>
        <fullName evidence="6">Response regulator receiver domain-containing protein</fullName>
    </submittedName>
</protein>
<dbReference type="InterPro" id="IPR036388">
    <property type="entry name" value="WH-like_DNA-bd_sf"/>
</dbReference>
<evidence type="ECO:0000313" key="6">
    <source>
        <dbReference type="EMBL" id="TWB75974.1"/>
    </source>
</evidence>
<sequence>MSWGVVSQQGNPGLPSLFLFSEAGPKMNGVGMSRSQLVAEHLPLLRRYARALTGSQASGDAYVAAMLEAMLGDPSVLDESHGPRAGLFRLFTQIWNSVSVNDDAEVTTLPMPPERRLSNITPLPRQAFLLLSLEGFSEEEVAFILSTDVAETRRLADAAGREMAAEIATDVLIIEDETFIAMDLESLVKNLGHNVVGVARTHADAVALAKNKRPGLILADIQLADGSSGLDAVNELLRTFEVPVVFITAYPERFLTGERPEPAFLISKPFQPAMVSAVASQALFFQRNSRNRAPKVPAA</sequence>
<dbReference type="Gene3D" id="3.40.50.2300">
    <property type="match status" value="1"/>
</dbReference>
<evidence type="ECO:0000256" key="1">
    <source>
        <dbReference type="ARBA" id="ARBA00022553"/>
    </source>
</evidence>
<dbReference type="PROSITE" id="PS50110">
    <property type="entry name" value="RESPONSE_REGULATORY"/>
    <property type="match status" value="1"/>
</dbReference>
<evidence type="ECO:0000256" key="2">
    <source>
        <dbReference type="ARBA" id="ARBA00023015"/>
    </source>
</evidence>
<evidence type="ECO:0000259" key="5">
    <source>
        <dbReference type="PROSITE" id="PS50110"/>
    </source>
</evidence>
<accession>A0A560IVZ1</accession>
<dbReference type="InterPro" id="IPR014605">
    <property type="entry name" value="Sig_resp-reg_PhyR"/>
</dbReference>
<dbReference type="SMART" id="SM00448">
    <property type="entry name" value="REC"/>
    <property type="match status" value="1"/>
</dbReference>
<dbReference type="InterPro" id="IPR001789">
    <property type="entry name" value="Sig_transdc_resp-reg_receiver"/>
</dbReference>
<dbReference type="PANTHER" id="PTHR44591">
    <property type="entry name" value="STRESS RESPONSE REGULATOR PROTEIN 1"/>
    <property type="match status" value="1"/>
</dbReference>
<keyword evidence="2" id="KW-0805">Transcription regulation</keyword>
<name>A0A560IVZ1_9BRAD</name>
<keyword evidence="1 4" id="KW-0597">Phosphoprotein</keyword>
<dbReference type="SUPFAM" id="SSF52172">
    <property type="entry name" value="CheY-like"/>
    <property type="match status" value="1"/>
</dbReference>
<dbReference type="AlphaFoldDB" id="A0A560IVZ1"/>
<dbReference type="Pfam" id="PF22029">
    <property type="entry name" value="PhyR_sigma2"/>
    <property type="match status" value="1"/>
</dbReference>
<feature type="domain" description="Response regulatory" evidence="5">
    <location>
        <begin position="170"/>
        <end position="283"/>
    </location>
</feature>
<dbReference type="Gene3D" id="1.10.10.10">
    <property type="entry name" value="Winged helix-like DNA-binding domain superfamily/Winged helix DNA-binding domain"/>
    <property type="match status" value="1"/>
</dbReference>
<comment type="caution">
    <text evidence="6">The sequence shown here is derived from an EMBL/GenBank/DDBJ whole genome shotgun (WGS) entry which is preliminary data.</text>
</comment>
<proteinExistence type="predicted"/>
<dbReference type="GO" id="GO:0000160">
    <property type="term" value="P:phosphorelay signal transduction system"/>
    <property type="evidence" value="ECO:0007669"/>
    <property type="project" value="InterPro"/>
</dbReference>
<evidence type="ECO:0000313" key="7">
    <source>
        <dbReference type="Proteomes" id="UP000315914"/>
    </source>
</evidence>
<dbReference type="Pfam" id="PF00072">
    <property type="entry name" value="Response_reg"/>
    <property type="match status" value="1"/>
</dbReference>
<dbReference type="PIRSF" id="PIRSF036400">
    <property type="entry name" value="RR_Ctr_UCP036400"/>
    <property type="match status" value="1"/>
</dbReference>
<keyword evidence="7" id="KW-1185">Reference proteome</keyword>
<feature type="modified residue" description="4-aspartylphosphate" evidence="4">
    <location>
        <position position="220"/>
    </location>
</feature>
<keyword evidence="3" id="KW-0804">Transcription</keyword>
<dbReference type="Pfam" id="PF22233">
    <property type="entry name" value="PhyR_sigma-like"/>
    <property type="match status" value="1"/>
</dbReference>
<dbReference type="InterPro" id="IPR053866">
    <property type="entry name" value="PhyR_sigma2"/>
</dbReference>
<evidence type="ECO:0000256" key="4">
    <source>
        <dbReference type="PROSITE-ProRule" id="PRU00169"/>
    </source>
</evidence>
<organism evidence="6 7">
    <name type="scientific">Bradyrhizobium sacchari</name>
    <dbReference type="NCBI Taxonomy" id="1399419"/>
    <lineage>
        <taxon>Bacteria</taxon>
        <taxon>Pseudomonadati</taxon>
        <taxon>Pseudomonadota</taxon>
        <taxon>Alphaproteobacteria</taxon>
        <taxon>Hyphomicrobiales</taxon>
        <taxon>Nitrobacteraceae</taxon>
        <taxon>Bradyrhizobium</taxon>
    </lineage>
</organism>
<dbReference type="CDD" id="cd17540">
    <property type="entry name" value="REC_PhyR"/>
    <property type="match status" value="1"/>
</dbReference>
<dbReference type="InterPro" id="IPR050595">
    <property type="entry name" value="Bact_response_regulator"/>
</dbReference>
<dbReference type="NCBIfam" id="NF006623">
    <property type="entry name" value="PRK09191.1"/>
    <property type="match status" value="1"/>
</dbReference>
<dbReference type="STRING" id="1399419.A5906_25550"/>